<accession>A0A8H5BYY1</accession>
<evidence type="ECO:0000256" key="1">
    <source>
        <dbReference type="SAM" id="MobiDB-lite"/>
    </source>
</evidence>
<feature type="compositionally biased region" description="Low complexity" evidence="1">
    <location>
        <begin position="80"/>
        <end position="109"/>
    </location>
</feature>
<proteinExistence type="predicted"/>
<sequence length="147" mass="16391">MYKSDAKSQYALTDTDLLSLPHESIPPKSFFKYHDVRDLAKRKWEAGAMKVKEGWELPEVRNKGEIHLFKKTDSTIIPNSSTRTKSSPSTQSSPSSSTPSPSKPSSPTRWSDLGFVYIRMIGVHDGSDKTSTSEGTRTRGRGRKGDE</sequence>
<keyword evidence="3" id="KW-1185">Reference proteome</keyword>
<dbReference type="AlphaFoldDB" id="A0A8H5BYY1"/>
<feature type="region of interest" description="Disordered" evidence="1">
    <location>
        <begin position="69"/>
        <end position="110"/>
    </location>
</feature>
<dbReference type="EMBL" id="JAACJM010000321">
    <property type="protein sequence ID" value="KAF5331749.1"/>
    <property type="molecule type" value="Genomic_DNA"/>
</dbReference>
<protein>
    <submittedName>
        <fullName evidence="2">Uncharacterized protein</fullName>
    </submittedName>
</protein>
<evidence type="ECO:0000313" key="3">
    <source>
        <dbReference type="Proteomes" id="UP000559256"/>
    </source>
</evidence>
<dbReference type="Proteomes" id="UP000559256">
    <property type="component" value="Unassembled WGS sequence"/>
</dbReference>
<gene>
    <name evidence="2" type="ORF">D9758_017195</name>
</gene>
<organism evidence="2 3">
    <name type="scientific">Tetrapyrgos nigripes</name>
    <dbReference type="NCBI Taxonomy" id="182062"/>
    <lineage>
        <taxon>Eukaryota</taxon>
        <taxon>Fungi</taxon>
        <taxon>Dikarya</taxon>
        <taxon>Basidiomycota</taxon>
        <taxon>Agaricomycotina</taxon>
        <taxon>Agaricomycetes</taxon>
        <taxon>Agaricomycetidae</taxon>
        <taxon>Agaricales</taxon>
        <taxon>Marasmiineae</taxon>
        <taxon>Marasmiaceae</taxon>
        <taxon>Tetrapyrgos</taxon>
    </lineage>
</organism>
<dbReference type="OrthoDB" id="3051604at2759"/>
<feature type="region of interest" description="Disordered" evidence="1">
    <location>
        <begin position="124"/>
        <end position="147"/>
    </location>
</feature>
<reference evidence="2 3" key="1">
    <citation type="journal article" date="2020" name="ISME J.">
        <title>Uncovering the hidden diversity of litter-decomposition mechanisms in mushroom-forming fungi.</title>
        <authorList>
            <person name="Floudas D."/>
            <person name="Bentzer J."/>
            <person name="Ahren D."/>
            <person name="Johansson T."/>
            <person name="Persson P."/>
            <person name="Tunlid A."/>
        </authorList>
    </citation>
    <scope>NUCLEOTIDE SEQUENCE [LARGE SCALE GENOMIC DNA]</scope>
    <source>
        <strain evidence="2 3">CBS 291.85</strain>
    </source>
</reference>
<comment type="caution">
    <text evidence="2">The sequence shown here is derived from an EMBL/GenBank/DDBJ whole genome shotgun (WGS) entry which is preliminary data.</text>
</comment>
<name>A0A8H5BYY1_9AGAR</name>
<evidence type="ECO:0000313" key="2">
    <source>
        <dbReference type="EMBL" id="KAF5331749.1"/>
    </source>
</evidence>
<feature type="compositionally biased region" description="Basic residues" evidence="1">
    <location>
        <begin position="138"/>
        <end position="147"/>
    </location>
</feature>